<organism evidence="2 3">
    <name type="scientific">Candidatus Methylobacter favarea</name>
    <dbReference type="NCBI Taxonomy" id="2707345"/>
    <lineage>
        <taxon>Bacteria</taxon>
        <taxon>Pseudomonadati</taxon>
        <taxon>Pseudomonadota</taxon>
        <taxon>Gammaproteobacteria</taxon>
        <taxon>Methylococcales</taxon>
        <taxon>Methylococcaceae</taxon>
        <taxon>Methylobacter</taxon>
    </lineage>
</organism>
<sequence length="58" mass="6638">MEEIFASDDEAKTLDLSDLVYAFYTAVAINFSAKELMQHEQLRELGVALTQRRGTMLR</sequence>
<dbReference type="AlphaFoldDB" id="A0A8S0XQM2"/>
<dbReference type="EMBL" id="CADCXN010000002">
    <property type="protein sequence ID" value="CAA9889417.1"/>
    <property type="molecule type" value="Genomic_DNA"/>
</dbReference>
<dbReference type="Pfam" id="PF11867">
    <property type="entry name" value="T1RH-like_C"/>
    <property type="match status" value="1"/>
</dbReference>
<evidence type="ECO:0000313" key="3">
    <source>
        <dbReference type="Proteomes" id="UP000494216"/>
    </source>
</evidence>
<keyword evidence="3" id="KW-1185">Reference proteome</keyword>
<evidence type="ECO:0000313" key="2">
    <source>
        <dbReference type="EMBL" id="CAA9889417.1"/>
    </source>
</evidence>
<accession>A0A8S0XQM2</accession>
<name>A0A8S0XQM2_9GAMM</name>
<proteinExistence type="predicted"/>
<comment type="caution">
    <text evidence="2">The sequence shown here is derived from an EMBL/GenBank/DDBJ whole genome shotgun (WGS) entry which is preliminary data.</text>
</comment>
<gene>
    <name evidence="2" type="ORF">METHB2_100058</name>
</gene>
<protein>
    <recommendedName>
        <fullName evidence="1">Type I restriction enzyme HindI endonuclease subunit-like C-terminal domain-containing protein</fullName>
    </recommendedName>
</protein>
<dbReference type="InterPro" id="IPR021810">
    <property type="entry name" value="T1RH-like_C"/>
</dbReference>
<dbReference type="Proteomes" id="UP000494216">
    <property type="component" value="Unassembled WGS sequence"/>
</dbReference>
<feature type="domain" description="Type I restriction enzyme HindI endonuclease subunit-like C-terminal" evidence="1">
    <location>
        <begin position="2"/>
        <end position="51"/>
    </location>
</feature>
<reference evidence="2 3" key="1">
    <citation type="submission" date="2020-02" db="EMBL/GenBank/DDBJ databases">
        <authorList>
            <person name="Hogendoorn C."/>
        </authorList>
    </citation>
    <scope>NUCLEOTIDE SEQUENCE [LARGE SCALE GENOMIC DNA]</scope>
    <source>
        <strain evidence="2">METHB21</strain>
    </source>
</reference>
<evidence type="ECO:0000259" key="1">
    <source>
        <dbReference type="Pfam" id="PF11867"/>
    </source>
</evidence>